<dbReference type="InterPro" id="IPR013189">
    <property type="entry name" value="Glyco_hydro_32_C"/>
</dbReference>
<dbReference type="Pfam" id="PF08244">
    <property type="entry name" value="Glyco_hydro_32C"/>
    <property type="match status" value="1"/>
</dbReference>
<protein>
    <recommendedName>
        <fullName evidence="9">Fructan beta-fructosidase</fullName>
    </recommendedName>
</protein>
<evidence type="ECO:0000256" key="4">
    <source>
        <dbReference type="RuleBase" id="RU362110"/>
    </source>
</evidence>
<keyword evidence="8" id="KW-1185">Reference proteome</keyword>
<dbReference type="EMBL" id="BMCJ01000001">
    <property type="protein sequence ID" value="GGC76006.1"/>
    <property type="molecule type" value="Genomic_DNA"/>
</dbReference>
<dbReference type="InterPro" id="IPR013320">
    <property type="entry name" value="ConA-like_dom_sf"/>
</dbReference>
<dbReference type="PROSITE" id="PS00609">
    <property type="entry name" value="GLYCOSYL_HYDROL_F32"/>
    <property type="match status" value="1"/>
</dbReference>
<dbReference type="Gene3D" id="2.60.120.560">
    <property type="entry name" value="Exo-inulinase, domain 1"/>
    <property type="match status" value="1"/>
</dbReference>
<dbReference type="PANTHER" id="PTHR42800">
    <property type="entry name" value="EXOINULINASE INUD (AFU_ORTHOLOGUE AFUA_5G00480)"/>
    <property type="match status" value="1"/>
</dbReference>
<comment type="similarity">
    <text evidence="1 4">Belongs to the glycosyl hydrolase 32 family.</text>
</comment>
<dbReference type="SMART" id="SM00640">
    <property type="entry name" value="Glyco_32"/>
    <property type="match status" value="1"/>
</dbReference>
<evidence type="ECO:0000313" key="7">
    <source>
        <dbReference type="EMBL" id="GGC76006.1"/>
    </source>
</evidence>
<dbReference type="InterPro" id="IPR023296">
    <property type="entry name" value="Glyco_hydro_beta-prop_sf"/>
</dbReference>
<evidence type="ECO:0000256" key="3">
    <source>
        <dbReference type="ARBA" id="ARBA00023295"/>
    </source>
</evidence>
<organism evidence="7 8">
    <name type="scientific">Thalassobacillus devorans</name>
    <dbReference type="NCBI Taxonomy" id="279813"/>
    <lineage>
        <taxon>Bacteria</taxon>
        <taxon>Bacillati</taxon>
        <taxon>Bacillota</taxon>
        <taxon>Bacilli</taxon>
        <taxon>Bacillales</taxon>
        <taxon>Bacillaceae</taxon>
        <taxon>Thalassobacillus</taxon>
    </lineage>
</organism>
<keyword evidence="2 4" id="KW-0378">Hydrolase</keyword>
<sequence>MIQNQETTTTNSYYQERFRPHIHFTPEKMWMNDPNGLVYYKGEYHLFYQYHPDSKKWGPMHWGHAVSKDLFTWEHLPIALYPDELGMVFSGSVVVDWNDTTGFFDGKEGLVAIFTHADGDLQRQSIAYSKDQGRSWEKYAGNPVIKNPGIQDFRDPKVIWHEETAKWVMVLAAGRKVQFYTSPDLKQWTFVSEFGEGWGAREGVWECPDIFPLINEKTGEKKWVLPIGIDAGGPAGGSGTQYFIGAFDGNTFTPEQPKQEVRWLDYGKDFYASQSFSDVPGGRRVVIAWMSNWQYANEVPTDPWRSGMSLPRELKLTTVDCEECVIQKPVHELGSLRNSRPASETFSVNNTDKVTKRQPVVPFVIEMKVEAGSSQRFEGRVFVTGDDPGFLFGIDFSKDVLYVRRGYTEEGFSKHYKGTFEAPLRKGRSDYQLTVICDHSSVEIFTDDGKVALTNLHLPSEAISYEIVMEAIGGTADVSDYRVSELSPRWQQANR</sequence>
<dbReference type="SUPFAM" id="SSF49899">
    <property type="entry name" value="Concanavalin A-like lectins/glucanases"/>
    <property type="match status" value="1"/>
</dbReference>
<evidence type="ECO:0000313" key="8">
    <source>
        <dbReference type="Proteomes" id="UP000619534"/>
    </source>
</evidence>
<gene>
    <name evidence="7" type="ORF">GCM10007216_03190</name>
</gene>
<dbReference type="Gene3D" id="2.115.10.20">
    <property type="entry name" value="Glycosyl hydrolase domain, family 43"/>
    <property type="match status" value="1"/>
</dbReference>
<name>A0ABQ1NFZ7_9BACI</name>
<evidence type="ECO:0000259" key="5">
    <source>
        <dbReference type="Pfam" id="PF00251"/>
    </source>
</evidence>
<dbReference type="Proteomes" id="UP000619534">
    <property type="component" value="Unassembled WGS sequence"/>
</dbReference>
<reference evidence="8" key="1">
    <citation type="journal article" date="2019" name="Int. J. Syst. Evol. Microbiol.">
        <title>The Global Catalogue of Microorganisms (GCM) 10K type strain sequencing project: providing services to taxonomists for standard genome sequencing and annotation.</title>
        <authorList>
            <consortium name="The Broad Institute Genomics Platform"/>
            <consortium name="The Broad Institute Genome Sequencing Center for Infectious Disease"/>
            <person name="Wu L."/>
            <person name="Ma J."/>
        </authorList>
    </citation>
    <scope>NUCLEOTIDE SEQUENCE [LARGE SCALE GENOMIC DNA]</scope>
    <source>
        <strain evidence="8">CCM 7282</strain>
    </source>
</reference>
<accession>A0ABQ1NFZ7</accession>
<comment type="caution">
    <text evidence="7">The sequence shown here is derived from an EMBL/GenBank/DDBJ whole genome shotgun (WGS) entry which is preliminary data.</text>
</comment>
<dbReference type="InterPro" id="IPR018053">
    <property type="entry name" value="Glyco_hydro_32_AS"/>
</dbReference>
<dbReference type="CDD" id="cd18622">
    <property type="entry name" value="GH32_Inu-like"/>
    <property type="match status" value="1"/>
</dbReference>
<feature type="domain" description="Glycosyl hydrolase family 32 C-terminal" evidence="6">
    <location>
        <begin position="332"/>
        <end position="484"/>
    </location>
</feature>
<evidence type="ECO:0000256" key="1">
    <source>
        <dbReference type="ARBA" id="ARBA00009902"/>
    </source>
</evidence>
<dbReference type="SUPFAM" id="SSF75005">
    <property type="entry name" value="Arabinanase/levansucrase/invertase"/>
    <property type="match status" value="1"/>
</dbReference>
<dbReference type="RefSeq" id="WP_062444704.1">
    <property type="nucleotide sequence ID" value="NZ_BMCJ01000001.1"/>
</dbReference>
<dbReference type="Pfam" id="PF00251">
    <property type="entry name" value="Glyco_hydro_32N"/>
    <property type="match status" value="1"/>
</dbReference>
<keyword evidence="3 4" id="KW-0326">Glycosidase</keyword>
<feature type="domain" description="Glycosyl hydrolase family 32 N-terminal" evidence="5">
    <location>
        <begin position="23"/>
        <end position="329"/>
    </location>
</feature>
<dbReference type="PANTHER" id="PTHR42800:SF1">
    <property type="entry name" value="EXOINULINASE INUD (AFU_ORTHOLOGUE AFUA_5G00480)"/>
    <property type="match status" value="1"/>
</dbReference>
<evidence type="ECO:0008006" key="9">
    <source>
        <dbReference type="Google" id="ProtNLM"/>
    </source>
</evidence>
<evidence type="ECO:0000256" key="2">
    <source>
        <dbReference type="ARBA" id="ARBA00022801"/>
    </source>
</evidence>
<dbReference type="InterPro" id="IPR013148">
    <property type="entry name" value="Glyco_hydro_32_N"/>
</dbReference>
<evidence type="ECO:0000259" key="6">
    <source>
        <dbReference type="Pfam" id="PF08244"/>
    </source>
</evidence>
<proteinExistence type="inferred from homology"/>
<dbReference type="InterPro" id="IPR001362">
    <property type="entry name" value="Glyco_hydro_32"/>
</dbReference>